<gene>
    <name evidence="1" type="ORF">T265_03478</name>
</gene>
<dbReference type="CTD" id="20317665"/>
<dbReference type="RefSeq" id="XP_009166242.1">
    <property type="nucleotide sequence ID" value="XM_009167978.1"/>
</dbReference>
<reference evidence="1 2" key="1">
    <citation type="submission" date="2013-11" db="EMBL/GenBank/DDBJ databases">
        <title>Opisthorchis viverrini - life in the bile duct.</title>
        <authorList>
            <person name="Young N.D."/>
            <person name="Nagarajan N."/>
            <person name="Lin S.J."/>
            <person name="Korhonen P.K."/>
            <person name="Jex A.R."/>
            <person name="Hall R.S."/>
            <person name="Safavi-Hemami H."/>
            <person name="Kaewkong W."/>
            <person name="Bertrand D."/>
            <person name="Gao S."/>
            <person name="Seet Q."/>
            <person name="Wongkham S."/>
            <person name="Teh B.T."/>
            <person name="Wongkham C."/>
            <person name="Intapan P.M."/>
            <person name="Maleewong W."/>
            <person name="Yang X."/>
            <person name="Hu M."/>
            <person name="Wang Z."/>
            <person name="Hofmann A."/>
            <person name="Sternberg P.W."/>
            <person name="Tan P."/>
            <person name="Wang J."/>
            <person name="Gasser R.B."/>
        </authorList>
    </citation>
    <scope>NUCLEOTIDE SEQUENCE [LARGE SCALE GENOMIC DNA]</scope>
</reference>
<organism evidence="1 2">
    <name type="scientific">Opisthorchis viverrini</name>
    <name type="common">Southeast Asian liver fluke</name>
    <dbReference type="NCBI Taxonomy" id="6198"/>
    <lineage>
        <taxon>Eukaryota</taxon>
        <taxon>Metazoa</taxon>
        <taxon>Spiralia</taxon>
        <taxon>Lophotrochozoa</taxon>
        <taxon>Platyhelminthes</taxon>
        <taxon>Trematoda</taxon>
        <taxon>Digenea</taxon>
        <taxon>Opisthorchiida</taxon>
        <taxon>Opisthorchiata</taxon>
        <taxon>Opisthorchiidae</taxon>
        <taxon>Opisthorchis</taxon>
    </lineage>
</organism>
<dbReference type="EMBL" id="KL596668">
    <property type="protein sequence ID" value="KER29996.1"/>
    <property type="molecule type" value="Genomic_DNA"/>
</dbReference>
<dbReference type="KEGG" id="ovi:T265_03478"/>
<evidence type="ECO:0000313" key="1">
    <source>
        <dbReference type="EMBL" id="KER29996.1"/>
    </source>
</evidence>
<evidence type="ECO:0000313" key="2">
    <source>
        <dbReference type="Proteomes" id="UP000054324"/>
    </source>
</evidence>
<dbReference type="PANTHER" id="PTHR21301">
    <property type="entry name" value="REVERSE TRANSCRIPTASE"/>
    <property type="match status" value="1"/>
</dbReference>
<name>A0A074ZS76_OPIVI</name>
<sequence>MSNSCDQFNLLNLYVLCHLSPLNLWIHRRNYNAKIGADHATRYQIEHMGTTCGRHFTIETGENKKFASLDVLVTRTTNGQLQTEVYRKEKHRDQILNYHSNHPKCHRRSCV</sequence>
<dbReference type="Proteomes" id="UP000054324">
    <property type="component" value="Unassembled WGS sequence"/>
</dbReference>
<dbReference type="GeneID" id="20317665"/>
<accession>A0A074ZS76</accession>
<proteinExistence type="predicted"/>
<dbReference type="OrthoDB" id="10018421at2759"/>
<protein>
    <submittedName>
        <fullName evidence="1">Uncharacterized protein</fullName>
    </submittedName>
</protein>
<dbReference type="PANTHER" id="PTHR21301:SF10">
    <property type="entry name" value="REVERSE TRANSCRIPTASE DOMAIN-CONTAINING PROTEIN"/>
    <property type="match status" value="1"/>
</dbReference>
<dbReference type="AlphaFoldDB" id="A0A074ZS76"/>
<keyword evidence="2" id="KW-1185">Reference proteome</keyword>